<keyword evidence="8" id="KW-0492">Microsome</keyword>
<dbReference type="InterPro" id="IPR002401">
    <property type="entry name" value="Cyt_P450_E_grp-I"/>
</dbReference>
<evidence type="ECO:0000256" key="9">
    <source>
        <dbReference type="ARBA" id="ARBA00023002"/>
    </source>
</evidence>
<dbReference type="CDD" id="cd11056">
    <property type="entry name" value="CYP6-like"/>
    <property type="match status" value="1"/>
</dbReference>
<proteinExistence type="inferred from homology"/>
<evidence type="ECO:0000256" key="3">
    <source>
        <dbReference type="ARBA" id="ARBA00004406"/>
    </source>
</evidence>
<comment type="caution">
    <text evidence="16">The sequence shown here is derived from an EMBL/GenBank/DDBJ whole genome shotgun (WGS) entry which is preliminary data.</text>
</comment>
<dbReference type="GO" id="GO:0016705">
    <property type="term" value="F:oxidoreductase activity, acting on paired donors, with incorporation or reduction of molecular oxygen"/>
    <property type="evidence" value="ECO:0007669"/>
    <property type="project" value="InterPro"/>
</dbReference>
<keyword evidence="5 13" id="KW-0349">Heme</keyword>
<evidence type="ECO:0000256" key="7">
    <source>
        <dbReference type="ARBA" id="ARBA00022824"/>
    </source>
</evidence>
<dbReference type="GO" id="GO:0020037">
    <property type="term" value="F:heme binding"/>
    <property type="evidence" value="ECO:0007669"/>
    <property type="project" value="InterPro"/>
</dbReference>
<keyword evidence="15" id="KW-0812">Transmembrane</keyword>
<gene>
    <name evidence="16" type="ORF">OTU49_004781</name>
</gene>
<comment type="similarity">
    <text evidence="4 14">Belongs to the cytochrome P450 family.</text>
</comment>
<evidence type="ECO:0000256" key="1">
    <source>
        <dbReference type="ARBA" id="ARBA00001971"/>
    </source>
</evidence>
<evidence type="ECO:0000256" key="13">
    <source>
        <dbReference type="PIRSR" id="PIRSR602401-1"/>
    </source>
</evidence>
<dbReference type="PROSITE" id="PS00086">
    <property type="entry name" value="CYTOCHROME_P450"/>
    <property type="match status" value="1"/>
</dbReference>
<dbReference type="GO" id="GO:0005506">
    <property type="term" value="F:iron ion binding"/>
    <property type="evidence" value="ECO:0007669"/>
    <property type="project" value="InterPro"/>
</dbReference>
<evidence type="ECO:0000256" key="8">
    <source>
        <dbReference type="ARBA" id="ARBA00022848"/>
    </source>
</evidence>
<feature type="transmembrane region" description="Helical" evidence="15">
    <location>
        <begin position="22"/>
        <end position="42"/>
    </location>
</feature>
<keyword evidence="7" id="KW-0256">Endoplasmic reticulum</keyword>
<dbReference type="GO" id="GO:0004497">
    <property type="term" value="F:monooxygenase activity"/>
    <property type="evidence" value="ECO:0007669"/>
    <property type="project" value="UniProtKB-KW"/>
</dbReference>
<keyword evidence="9 14" id="KW-0560">Oxidoreductase</keyword>
<feature type="binding site" description="axial binding residue" evidence="13">
    <location>
        <position position="480"/>
    </location>
    <ligand>
        <name>heme</name>
        <dbReference type="ChEBI" id="CHEBI:30413"/>
    </ligand>
    <ligandPart>
        <name>Fe</name>
        <dbReference type="ChEBI" id="CHEBI:18248"/>
    </ligandPart>
</feature>
<comment type="cofactor">
    <cofactor evidence="1 13">
        <name>heme</name>
        <dbReference type="ChEBI" id="CHEBI:30413"/>
    </cofactor>
</comment>
<dbReference type="Proteomes" id="UP001445076">
    <property type="component" value="Unassembled WGS sequence"/>
</dbReference>
<comment type="subcellular location">
    <subcellularLocation>
        <location evidence="3">Endoplasmic reticulum membrane</location>
        <topology evidence="3">Peripheral membrane protein</topology>
    </subcellularLocation>
    <subcellularLocation>
        <location evidence="2">Microsome membrane</location>
        <topology evidence="2">Peripheral membrane protein</topology>
    </subcellularLocation>
</comment>
<evidence type="ECO:0000256" key="5">
    <source>
        <dbReference type="ARBA" id="ARBA00022617"/>
    </source>
</evidence>
<keyword evidence="11 14" id="KW-0503">Monooxygenase</keyword>
<dbReference type="InterPro" id="IPR050476">
    <property type="entry name" value="Insect_CytP450_Detox"/>
</dbReference>
<sequence>MWDISGTWHSSAMAVQPEPCSWAFPMLVALASLLVCLAALYLRNKYAFWESRGVRGPRPTWLIGNMYPRLRPTHSMAEYDQLLYSRHGGKRYCGYYEFTIPCLMVGDPELLKHVMVKDFDHFTDRSFVRFNEPVMDHMLLGLKGSMWKAVRSVMTPTFSSGKVKQTLALVKVCANNLLTYCHKHVDMGSSVFEMKEVFGMFTMDTIASIAFGVNSDSLNNTNNEFSAAAARFFTPPPRWKRPILFLQFLWPQIAKYLCLNVIDRTPIHFFTKVVSDTMKYRLENDLRRNDFLQLLLDARVQEHSNDHTSAARNDGNTKKVNNQVLTDLVITAQCVLFYIAGYDTTATTLSFVSYCLALHPDVQQRCMQEIEGVLEKHGGDVSYDAIMEMTYLDMVFAETLRLYPPAPRVDRTVTKDYILPGTDLTLHRGQKVTIPIYSIHRDGDHYPNPERFDPERFSPENKARRPHSVYLPFGSGPRNCIGMRFALMEAKVAIVYLLQEFAFIPSKKTQVPLIIEQRSGLLKAQDGVWVRLAKRTSE</sequence>
<evidence type="ECO:0000256" key="11">
    <source>
        <dbReference type="ARBA" id="ARBA00023033"/>
    </source>
</evidence>
<evidence type="ECO:0000256" key="12">
    <source>
        <dbReference type="ARBA" id="ARBA00023136"/>
    </source>
</evidence>
<dbReference type="PANTHER" id="PTHR24292">
    <property type="entry name" value="CYTOCHROME P450"/>
    <property type="match status" value="1"/>
</dbReference>
<evidence type="ECO:0000313" key="17">
    <source>
        <dbReference type="Proteomes" id="UP001445076"/>
    </source>
</evidence>
<reference evidence="16 17" key="1">
    <citation type="journal article" date="2024" name="BMC Genomics">
        <title>Genome assembly of redclaw crayfish (Cherax quadricarinatus) provides insights into its immune adaptation and hypoxia tolerance.</title>
        <authorList>
            <person name="Liu Z."/>
            <person name="Zheng J."/>
            <person name="Li H."/>
            <person name="Fang K."/>
            <person name="Wang S."/>
            <person name="He J."/>
            <person name="Zhou D."/>
            <person name="Weng S."/>
            <person name="Chi M."/>
            <person name="Gu Z."/>
            <person name="He J."/>
            <person name="Li F."/>
            <person name="Wang M."/>
        </authorList>
    </citation>
    <scope>NUCLEOTIDE SEQUENCE [LARGE SCALE GENOMIC DNA]</scope>
    <source>
        <strain evidence="16">ZL_2023a</strain>
    </source>
</reference>
<dbReference type="InterPro" id="IPR036396">
    <property type="entry name" value="Cyt_P450_sf"/>
</dbReference>
<dbReference type="EMBL" id="JARKIK010000043">
    <property type="protein sequence ID" value="KAK8737061.1"/>
    <property type="molecule type" value="Genomic_DNA"/>
</dbReference>
<dbReference type="PANTHER" id="PTHR24292:SF54">
    <property type="entry name" value="CYP9F3-RELATED"/>
    <property type="match status" value="1"/>
</dbReference>
<keyword evidence="17" id="KW-1185">Reference proteome</keyword>
<evidence type="ECO:0000256" key="2">
    <source>
        <dbReference type="ARBA" id="ARBA00004174"/>
    </source>
</evidence>
<dbReference type="Pfam" id="PF00067">
    <property type="entry name" value="p450"/>
    <property type="match status" value="1"/>
</dbReference>
<keyword evidence="6 13" id="KW-0479">Metal-binding</keyword>
<name>A0AAW0XCS2_CHEQU</name>
<accession>A0AAW0XCS2</accession>
<dbReference type="SUPFAM" id="SSF48264">
    <property type="entry name" value="Cytochrome P450"/>
    <property type="match status" value="1"/>
</dbReference>
<evidence type="ECO:0000313" key="16">
    <source>
        <dbReference type="EMBL" id="KAK8737061.1"/>
    </source>
</evidence>
<keyword evidence="12 15" id="KW-0472">Membrane</keyword>
<keyword evidence="15" id="KW-1133">Transmembrane helix</keyword>
<dbReference type="InterPro" id="IPR001128">
    <property type="entry name" value="Cyt_P450"/>
</dbReference>
<dbReference type="GO" id="GO:0005789">
    <property type="term" value="C:endoplasmic reticulum membrane"/>
    <property type="evidence" value="ECO:0007669"/>
    <property type="project" value="UniProtKB-SubCell"/>
</dbReference>
<evidence type="ECO:0000256" key="15">
    <source>
        <dbReference type="SAM" id="Phobius"/>
    </source>
</evidence>
<dbReference type="Gene3D" id="1.10.630.10">
    <property type="entry name" value="Cytochrome P450"/>
    <property type="match status" value="1"/>
</dbReference>
<keyword evidence="10 13" id="KW-0408">Iron</keyword>
<dbReference type="InterPro" id="IPR017972">
    <property type="entry name" value="Cyt_P450_CS"/>
</dbReference>
<dbReference type="PRINTS" id="PR00463">
    <property type="entry name" value="EP450I"/>
</dbReference>
<evidence type="ECO:0000256" key="6">
    <source>
        <dbReference type="ARBA" id="ARBA00022723"/>
    </source>
</evidence>
<evidence type="ECO:0000256" key="4">
    <source>
        <dbReference type="ARBA" id="ARBA00010617"/>
    </source>
</evidence>
<evidence type="ECO:0008006" key="18">
    <source>
        <dbReference type="Google" id="ProtNLM"/>
    </source>
</evidence>
<evidence type="ECO:0000256" key="10">
    <source>
        <dbReference type="ARBA" id="ARBA00023004"/>
    </source>
</evidence>
<dbReference type="AlphaFoldDB" id="A0AAW0XCS2"/>
<organism evidence="16 17">
    <name type="scientific">Cherax quadricarinatus</name>
    <name type="common">Australian red claw crayfish</name>
    <dbReference type="NCBI Taxonomy" id="27406"/>
    <lineage>
        <taxon>Eukaryota</taxon>
        <taxon>Metazoa</taxon>
        <taxon>Ecdysozoa</taxon>
        <taxon>Arthropoda</taxon>
        <taxon>Crustacea</taxon>
        <taxon>Multicrustacea</taxon>
        <taxon>Malacostraca</taxon>
        <taxon>Eumalacostraca</taxon>
        <taxon>Eucarida</taxon>
        <taxon>Decapoda</taxon>
        <taxon>Pleocyemata</taxon>
        <taxon>Astacidea</taxon>
        <taxon>Parastacoidea</taxon>
        <taxon>Parastacidae</taxon>
        <taxon>Cherax</taxon>
    </lineage>
</organism>
<protein>
    <recommendedName>
        <fullName evidence="18">Cytochrome P450</fullName>
    </recommendedName>
</protein>
<dbReference type="PRINTS" id="PR00385">
    <property type="entry name" value="P450"/>
</dbReference>
<evidence type="ECO:0000256" key="14">
    <source>
        <dbReference type="RuleBase" id="RU000461"/>
    </source>
</evidence>
<dbReference type="FunFam" id="1.10.630.10:FF:000042">
    <property type="entry name" value="Cytochrome P450"/>
    <property type="match status" value="1"/>
</dbReference>